<feature type="DNA-binding region" description="H-T-H motif" evidence="4">
    <location>
        <begin position="40"/>
        <end position="59"/>
    </location>
</feature>
<gene>
    <name evidence="6" type="ORF">ACFQBT_07040</name>
</gene>
<keyword evidence="1" id="KW-0805">Transcription regulation</keyword>
<dbReference type="InterPro" id="IPR050109">
    <property type="entry name" value="HTH-type_TetR-like_transc_reg"/>
</dbReference>
<dbReference type="InterPro" id="IPR009057">
    <property type="entry name" value="Homeodomain-like_sf"/>
</dbReference>
<dbReference type="InterPro" id="IPR001647">
    <property type="entry name" value="HTH_TetR"/>
</dbReference>
<evidence type="ECO:0000256" key="3">
    <source>
        <dbReference type="ARBA" id="ARBA00023163"/>
    </source>
</evidence>
<dbReference type="Proteomes" id="UP001596356">
    <property type="component" value="Unassembled WGS sequence"/>
</dbReference>
<reference evidence="7" key="1">
    <citation type="journal article" date="2019" name="Int. J. Syst. Evol. Microbiol.">
        <title>The Global Catalogue of Microorganisms (GCM) 10K type strain sequencing project: providing services to taxonomists for standard genome sequencing and annotation.</title>
        <authorList>
            <consortium name="The Broad Institute Genomics Platform"/>
            <consortium name="The Broad Institute Genome Sequencing Center for Infectious Disease"/>
            <person name="Wu L."/>
            <person name="Ma J."/>
        </authorList>
    </citation>
    <scope>NUCLEOTIDE SEQUENCE [LARGE SCALE GENOMIC DNA]</scope>
    <source>
        <strain evidence="7">NBRC 106593</strain>
    </source>
</reference>
<keyword evidence="3" id="KW-0804">Transcription</keyword>
<organism evidence="6 7">
    <name type="scientific">Branchiibius cervicis</name>
    <dbReference type="NCBI Taxonomy" id="908252"/>
    <lineage>
        <taxon>Bacteria</taxon>
        <taxon>Bacillati</taxon>
        <taxon>Actinomycetota</taxon>
        <taxon>Actinomycetes</taxon>
        <taxon>Micrococcales</taxon>
        <taxon>Dermacoccaceae</taxon>
        <taxon>Branchiibius</taxon>
    </lineage>
</organism>
<dbReference type="SUPFAM" id="SSF46689">
    <property type="entry name" value="Homeodomain-like"/>
    <property type="match status" value="1"/>
</dbReference>
<evidence type="ECO:0000256" key="1">
    <source>
        <dbReference type="ARBA" id="ARBA00023015"/>
    </source>
</evidence>
<dbReference type="PROSITE" id="PS50977">
    <property type="entry name" value="HTH_TETR_2"/>
    <property type="match status" value="1"/>
</dbReference>
<dbReference type="PANTHER" id="PTHR30055">
    <property type="entry name" value="HTH-TYPE TRANSCRIPTIONAL REGULATOR RUTR"/>
    <property type="match status" value="1"/>
</dbReference>
<feature type="domain" description="HTH tetR-type" evidence="5">
    <location>
        <begin position="17"/>
        <end position="77"/>
    </location>
</feature>
<sequence>MDTKRRYSREGRDEQIAQSRRHVLNAAAACFLTTGYAATTVATIAARAGVSVQTVYNVVGGKAELLKAVYDTTLAGDDEPIPMAQRPQMQAILAAADARSCLLAYAALGRTILERTAPLLARVIPEATGDPAIQAFAEAIERERYFGATNMARHVQESFGLKPGLDISDAADSLWALTAPELAHRLANQRDWGWERYQEWLGDVLSSAITGPTTWRPDGG</sequence>
<evidence type="ECO:0000256" key="2">
    <source>
        <dbReference type="ARBA" id="ARBA00023125"/>
    </source>
</evidence>
<evidence type="ECO:0000259" key="5">
    <source>
        <dbReference type="PROSITE" id="PS50977"/>
    </source>
</evidence>
<evidence type="ECO:0000313" key="6">
    <source>
        <dbReference type="EMBL" id="MFC6713602.1"/>
    </source>
</evidence>
<dbReference type="PANTHER" id="PTHR30055:SF234">
    <property type="entry name" value="HTH-TYPE TRANSCRIPTIONAL REGULATOR BETI"/>
    <property type="match status" value="1"/>
</dbReference>
<dbReference type="EMBL" id="JBHSWJ010000002">
    <property type="protein sequence ID" value="MFC6713602.1"/>
    <property type="molecule type" value="Genomic_DNA"/>
</dbReference>
<dbReference type="Gene3D" id="1.10.357.10">
    <property type="entry name" value="Tetracycline Repressor, domain 2"/>
    <property type="match status" value="1"/>
</dbReference>
<evidence type="ECO:0000256" key="4">
    <source>
        <dbReference type="PROSITE-ProRule" id="PRU00335"/>
    </source>
</evidence>
<dbReference type="InterPro" id="IPR006311">
    <property type="entry name" value="TAT_signal"/>
</dbReference>
<keyword evidence="2 4" id="KW-0238">DNA-binding</keyword>
<protein>
    <submittedName>
        <fullName evidence="6">TetR/AcrR family transcriptional regulator</fullName>
    </submittedName>
</protein>
<comment type="caution">
    <text evidence="6">The sequence shown here is derived from an EMBL/GenBank/DDBJ whole genome shotgun (WGS) entry which is preliminary data.</text>
</comment>
<dbReference type="PRINTS" id="PR00455">
    <property type="entry name" value="HTHTETR"/>
</dbReference>
<dbReference type="PROSITE" id="PS51318">
    <property type="entry name" value="TAT"/>
    <property type="match status" value="1"/>
</dbReference>
<dbReference type="RefSeq" id="WP_377821486.1">
    <property type="nucleotide sequence ID" value="NZ_JBHSWJ010000002.1"/>
</dbReference>
<keyword evidence="7" id="KW-1185">Reference proteome</keyword>
<evidence type="ECO:0000313" key="7">
    <source>
        <dbReference type="Proteomes" id="UP001596356"/>
    </source>
</evidence>
<accession>A0ABW2AR82</accession>
<dbReference type="Pfam" id="PF00440">
    <property type="entry name" value="TetR_N"/>
    <property type="match status" value="1"/>
</dbReference>
<name>A0ABW2AR82_9MICO</name>
<proteinExistence type="predicted"/>